<proteinExistence type="predicted"/>
<evidence type="ECO:0000313" key="1">
    <source>
        <dbReference type="EMBL" id="MBB3713460.1"/>
    </source>
</evidence>
<dbReference type="EMBL" id="JACIBX010000015">
    <property type="protein sequence ID" value="MBB3713460.1"/>
    <property type="molecule type" value="Genomic_DNA"/>
</dbReference>
<dbReference type="Proteomes" id="UP000576152">
    <property type="component" value="Unassembled WGS sequence"/>
</dbReference>
<dbReference type="RefSeq" id="WP_183474941.1">
    <property type="nucleotide sequence ID" value="NZ_JACIBX010000015.1"/>
</dbReference>
<name>A0ABR6HSF9_9RHOB</name>
<sequence>MQSSDLLEAIWRGDVACAGDTDAATGFGRILDRIMPMRRVELQRGDRTGGQVLPEQTELMPALALGDVIEEELEHVAPYGALVVILDRAALRPGAGEAARSRLAGRLAGELLIDAVQRGAFPVEHETDALYLLALSYDALAHSETMHRVGLIAAPFRAGLAEVLADYWIGASVPGSDAARLLGGSIFLGNPRLRDYLAAMDASFTAPSVTLADAALIDFEGRVRGHDDWLRAIGARVAQRLRPESVDAAARH</sequence>
<comment type="caution">
    <text evidence="1">The sequence shown here is derived from an EMBL/GenBank/DDBJ whole genome shotgun (WGS) entry which is preliminary data.</text>
</comment>
<reference evidence="1 2" key="1">
    <citation type="submission" date="2020-08" db="EMBL/GenBank/DDBJ databases">
        <title>Genomic Encyclopedia of Type Strains, Phase III (KMG-III): the genomes of soil and plant-associated and newly described type strains.</title>
        <authorList>
            <person name="Whitman W."/>
        </authorList>
    </citation>
    <scope>NUCLEOTIDE SEQUENCE [LARGE SCALE GENOMIC DNA]</scope>
    <source>
        <strain evidence="1 2">CECT 8572</strain>
    </source>
</reference>
<accession>A0ABR6HSF9</accession>
<gene>
    <name evidence="1" type="ORF">FHS00_003064</name>
</gene>
<evidence type="ECO:0000313" key="2">
    <source>
        <dbReference type="Proteomes" id="UP000576152"/>
    </source>
</evidence>
<protein>
    <submittedName>
        <fullName evidence="1">Uncharacterized protein</fullName>
    </submittedName>
</protein>
<keyword evidence="2" id="KW-1185">Reference proteome</keyword>
<organism evidence="1 2">
    <name type="scientific">Limimaricola variabilis</name>
    <dbReference type="NCBI Taxonomy" id="1492771"/>
    <lineage>
        <taxon>Bacteria</taxon>
        <taxon>Pseudomonadati</taxon>
        <taxon>Pseudomonadota</taxon>
        <taxon>Alphaproteobacteria</taxon>
        <taxon>Rhodobacterales</taxon>
        <taxon>Paracoccaceae</taxon>
        <taxon>Limimaricola</taxon>
    </lineage>
</organism>